<evidence type="ECO:0000256" key="1">
    <source>
        <dbReference type="SAM" id="Phobius"/>
    </source>
</evidence>
<keyword evidence="1" id="KW-1133">Transmembrane helix</keyword>
<accession>A0A6C0KES0</accession>
<protein>
    <submittedName>
        <fullName evidence="2">Uncharacterized protein</fullName>
    </submittedName>
</protein>
<keyword evidence="1" id="KW-0472">Membrane</keyword>
<dbReference type="AlphaFoldDB" id="A0A6C0KES0"/>
<keyword evidence="1" id="KW-0812">Transmembrane</keyword>
<organism evidence="2">
    <name type="scientific">viral metagenome</name>
    <dbReference type="NCBI Taxonomy" id="1070528"/>
    <lineage>
        <taxon>unclassified sequences</taxon>
        <taxon>metagenomes</taxon>
        <taxon>organismal metagenomes</taxon>
    </lineage>
</organism>
<evidence type="ECO:0000313" key="2">
    <source>
        <dbReference type="EMBL" id="QHU15636.1"/>
    </source>
</evidence>
<dbReference type="EMBL" id="MN740866">
    <property type="protein sequence ID" value="QHU15636.1"/>
    <property type="molecule type" value="Genomic_DNA"/>
</dbReference>
<proteinExistence type="predicted"/>
<sequence length="70" mass="8176">MSIEELREERDMRYQEQTEAFQAWMDAEIALEMAVEEEKLVQYQQARAKRFMLYGLVGVGLGMLAARLFG</sequence>
<feature type="transmembrane region" description="Helical" evidence="1">
    <location>
        <begin position="51"/>
        <end position="69"/>
    </location>
</feature>
<reference evidence="2" key="1">
    <citation type="journal article" date="2020" name="Nature">
        <title>Giant virus diversity and host interactions through global metagenomics.</title>
        <authorList>
            <person name="Schulz F."/>
            <person name="Roux S."/>
            <person name="Paez-Espino D."/>
            <person name="Jungbluth S."/>
            <person name="Walsh D.A."/>
            <person name="Denef V.J."/>
            <person name="McMahon K.D."/>
            <person name="Konstantinidis K.T."/>
            <person name="Eloe-Fadrosh E.A."/>
            <person name="Kyrpides N.C."/>
            <person name="Woyke T."/>
        </authorList>
    </citation>
    <scope>NUCLEOTIDE SEQUENCE</scope>
    <source>
        <strain evidence="2">GVMAG-S-3300002307-41</strain>
    </source>
</reference>
<name>A0A6C0KES0_9ZZZZ</name>